<evidence type="ECO:0000256" key="11">
    <source>
        <dbReference type="ARBA" id="ARBA00022989"/>
    </source>
</evidence>
<evidence type="ECO:0000256" key="14">
    <source>
        <dbReference type="HAMAP-Rule" id="MF_02081"/>
    </source>
</evidence>
<dbReference type="GO" id="GO:0006508">
    <property type="term" value="P:proteolysis"/>
    <property type="evidence" value="ECO:0007669"/>
    <property type="project" value="UniProtKB-KW"/>
</dbReference>
<dbReference type="HAMAP" id="MF_02081">
    <property type="entry name" value="MrdA_transpept"/>
    <property type="match status" value="1"/>
</dbReference>
<feature type="domain" description="Penicillin-binding protein transpeptidase" evidence="15">
    <location>
        <begin position="268"/>
        <end position="604"/>
    </location>
</feature>
<dbReference type="Proteomes" id="UP000565262">
    <property type="component" value="Unassembled WGS sequence"/>
</dbReference>
<evidence type="ECO:0000313" key="18">
    <source>
        <dbReference type="Proteomes" id="UP000565262"/>
    </source>
</evidence>
<organism evidence="17 18">
    <name type="scientific">Oceanospirillum sediminis</name>
    <dbReference type="NCBI Taxonomy" id="2760088"/>
    <lineage>
        <taxon>Bacteria</taxon>
        <taxon>Pseudomonadati</taxon>
        <taxon>Pseudomonadota</taxon>
        <taxon>Gammaproteobacteria</taxon>
        <taxon>Oceanospirillales</taxon>
        <taxon>Oceanospirillaceae</taxon>
        <taxon>Oceanospirillum</taxon>
    </lineage>
</organism>
<dbReference type="PANTHER" id="PTHR30627:SF2">
    <property type="entry name" value="PEPTIDOGLYCAN D,D-TRANSPEPTIDASE MRDA"/>
    <property type="match status" value="1"/>
</dbReference>
<keyword evidence="5 14" id="KW-0121">Carboxypeptidase</keyword>
<comment type="subcellular location">
    <subcellularLocation>
        <location evidence="14">Cell inner membrane</location>
        <topology evidence="14">Single-pass membrane protein</topology>
    </subcellularLocation>
    <subcellularLocation>
        <location evidence="2">Cell membrane</location>
    </subcellularLocation>
    <subcellularLocation>
        <location evidence="1">Membrane</location>
        <topology evidence="1">Single-pass membrane protein</topology>
    </subcellularLocation>
</comment>
<dbReference type="PANTHER" id="PTHR30627">
    <property type="entry name" value="PEPTIDOGLYCAN D,D-TRANSPEPTIDASE"/>
    <property type="match status" value="1"/>
</dbReference>
<dbReference type="InterPro" id="IPR036138">
    <property type="entry name" value="PBP_dimer_sf"/>
</dbReference>
<dbReference type="GO" id="GO:0009252">
    <property type="term" value="P:peptidoglycan biosynthetic process"/>
    <property type="evidence" value="ECO:0007669"/>
    <property type="project" value="UniProtKB-UniRule"/>
</dbReference>
<comment type="similarity">
    <text evidence="14">Belongs to the transpeptidase family. MrdA subfamily.</text>
</comment>
<dbReference type="Gene3D" id="3.40.710.10">
    <property type="entry name" value="DD-peptidase/beta-lactamase superfamily"/>
    <property type="match status" value="1"/>
</dbReference>
<evidence type="ECO:0000256" key="5">
    <source>
        <dbReference type="ARBA" id="ARBA00022645"/>
    </source>
</evidence>
<evidence type="ECO:0000256" key="8">
    <source>
        <dbReference type="ARBA" id="ARBA00022801"/>
    </source>
</evidence>
<comment type="catalytic activity">
    <reaction evidence="14">
        <text>Preferential cleavage: (Ac)2-L-Lys-D-Ala-|-D-Ala. Also transpeptidation of peptidyl-alanyl moieties that are N-acyl substituents of D-alanine.</text>
        <dbReference type="EC" id="3.4.16.4"/>
    </reaction>
</comment>
<dbReference type="InterPro" id="IPR001460">
    <property type="entry name" value="PCN-bd_Tpept"/>
</dbReference>
<dbReference type="RefSeq" id="WP_182807285.1">
    <property type="nucleotide sequence ID" value="NZ_JACJFM010000002.1"/>
</dbReference>
<keyword evidence="12 14" id="KW-0472">Membrane</keyword>
<comment type="caution">
    <text evidence="14">Lacks conserved residue(s) required for the propagation of feature annotation.</text>
</comment>
<dbReference type="UniPathway" id="UPA00219"/>
<evidence type="ECO:0000256" key="9">
    <source>
        <dbReference type="ARBA" id="ARBA00022960"/>
    </source>
</evidence>
<dbReference type="GO" id="GO:0008360">
    <property type="term" value="P:regulation of cell shape"/>
    <property type="evidence" value="ECO:0007669"/>
    <property type="project" value="UniProtKB-KW"/>
</dbReference>
<sequence>MSEKRTFKNLKLEQSIFRERVFVAFLFVILLVLVLVGRMLYLQVYQYDIYTTRSDKNRMHVRAIPPTRGLIFDRNGRILAENLPSYNLTFVRERAGDTAAVLDVLADILELSEEQKEDMSKQAYSRRRPFQSALLLSQLDDEQIARVSVNRYRLPGVDIEAQLIRHYPYGPLTAHILGYVSRISEKDLKKVDRSQYAGTHYIGKGGIERQYETALHGRVGVQTVETNARGRVLQVLSEELPEQGESLSLYLDAELQKVAARALAGFRGALVAIDPNTGGILAMVSTPSFDPNLFVGGINPDIYRQLITSPDLPMFDRTIRGKYPPASTIKAFMGLAGLEHGVVNATTTIYDPGWYQLPNDSRLYRNWKRVGHGKVNLKRSIVVSNDTYFYNLAYNLGIDRIQPFMKQFGFGINTALDLPGASSGLMPGREWKKAHRKLPWFPGETLSIGIGQGYWLATPLQIATSMVVLANRGKWVQPRIVEMQGRNQAHLNPENKPEDVSVSKPEYWDQVIDGMVAVVHSSTGTARRISKGIRYTMAGKTGTAQVKGIKQGEKYDASKLHERHRDHALFAGFAPVENPQIALAVVVENAGGGSTTAAPIARMVFDAWLTPERLKSTKTASDLVDGNRQ</sequence>
<comment type="pathway">
    <text evidence="14">Cell wall biogenesis; peptidoglycan biosynthesis.</text>
</comment>
<keyword evidence="4 14" id="KW-0997">Cell inner membrane</keyword>
<comment type="caution">
    <text evidence="17">The sequence shown here is derived from an EMBL/GenBank/DDBJ whole genome shotgun (WGS) entry which is preliminary data.</text>
</comment>
<dbReference type="SUPFAM" id="SSF56519">
    <property type="entry name" value="Penicillin binding protein dimerisation domain"/>
    <property type="match status" value="1"/>
</dbReference>
<dbReference type="GO" id="GO:0071555">
    <property type="term" value="P:cell wall organization"/>
    <property type="evidence" value="ECO:0007669"/>
    <property type="project" value="UniProtKB-KW"/>
</dbReference>
<feature type="domain" description="Penicillin-binding protein dimerisation" evidence="16">
    <location>
        <begin position="64"/>
        <end position="235"/>
    </location>
</feature>
<evidence type="ECO:0000256" key="12">
    <source>
        <dbReference type="ARBA" id="ARBA00023136"/>
    </source>
</evidence>
<evidence type="ECO:0000313" key="17">
    <source>
        <dbReference type="EMBL" id="MBB1485512.1"/>
    </source>
</evidence>
<dbReference type="GO" id="GO:0071972">
    <property type="term" value="F:peptidoglycan L,D-transpeptidase activity"/>
    <property type="evidence" value="ECO:0007669"/>
    <property type="project" value="TreeGrafter"/>
</dbReference>
<dbReference type="Gene3D" id="3.90.1310.10">
    <property type="entry name" value="Penicillin-binding protein 2a (Domain 2)"/>
    <property type="match status" value="1"/>
</dbReference>
<reference evidence="17 18" key="1">
    <citation type="submission" date="2020-08" db="EMBL/GenBank/DDBJ databases">
        <title>Oceanospirillum sp. nov. isolated from marine sediment.</title>
        <authorList>
            <person name="Ji X."/>
        </authorList>
    </citation>
    <scope>NUCLEOTIDE SEQUENCE [LARGE SCALE GENOMIC DNA]</scope>
    <source>
        <strain evidence="17 18">D5</strain>
    </source>
</reference>
<dbReference type="Gene3D" id="3.30.1390.30">
    <property type="entry name" value="Penicillin-binding protein 2a, domain 3"/>
    <property type="match status" value="1"/>
</dbReference>
<dbReference type="InterPro" id="IPR017790">
    <property type="entry name" value="Penicillin-binding_protein_2"/>
</dbReference>
<evidence type="ECO:0000256" key="1">
    <source>
        <dbReference type="ARBA" id="ARBA00004167"/>
    </source>
</evidence>
<gene>
    <name evidence="14 17" type="primary">mrdA</name>
    <name evidence="17" type="ORF">H4O21_02665</name>
</gene>
<keyword evidence="11 14" id="KW-1133">Transmembrane helix</keyword>
<dbReference type="NCBIfam" id="TIGR03423">
    <property type="entry name" value="pbp2_mrdA"/>
    <property type="match status" value="1"/>
</dbReference>
<evidence type="ECO:0000256" key="2">
    <source>
        <dbReference type="ARBA" id="ARBA00004236"/>
    </source>
</evidence>
<comment type="function">
    <text evidence="14">Catalyzes cross-linking of the peptidoglycan cell wall.</text>
</comment>
<protein>
    <recommendedName>
        <fullName evidence="14">Peptidoglycan D,D-transpeptidase MrdA</fullName>
        <ecNumber evidence="14">3.4.16.4</ecNumber>
    </recommendedName>
    <alternativeName>
        <fullName evidence="14">Penicillin-binding protein 2</fullName>
        <shortName evidence="14">PBP-2</shortName>
    </alternativeName>
</protein>
<dbReference type="GO" id="GO:0008658">
    <property type="term" value="F:penicillin binding"/>
    <property type="evidence" value="ECO:0007669"/>
    <property type="project" value="UniProtKB-UniRule"/>
</dbReference>
<dbReference type="InterPro" id="IPR050515">
    <property type="entry name" value="Beta-lactam/transpept"/>
</dbReference>
<evidence type="ECO:0000256" key="3">
    <source>
        <dbReference type="ARBA" id="ARBA00022475"/>
    </source>
</evidence>
<accession>A0A839ILW7</accession>
<name>A0A839ILW7_9GAMM</name>
<evidence type="ECO:0000259" key="15">
    <source>
        <dbReference type="Pfam" id="PF00905"/>
    </source>
</evidence>
<dbReference type="EC" id="3.4.16.4" evidence="14"/>
<evidence type="ECO:0000256" key="10">
    <source>
        <dbReference type="ARBA" id="ARBA00022984"/>
    </source>
</evidence>
<dbReference type="InterPro" id="IPR005311">
    <property type="entry name" value="PBP_dimer"/>
</dbReference>
<keyword evidence="6 14" id="KW-0645">Protease</keyword>
<evidence type="ECO:0000256" key="6">
    <source>
        <dbReference type="ARBA" id="ARBA00022670"/>
    </source>
</evidence>
<proteinExistence type="inferred from homology"/>
<evidence type="ECO:0000256" key="13">
    <source>
        <dbReference type="ARBA" id="ARBA00023316"/>
    </source>
</evidence>
<dbReference type="AlphaFoldDB" id="A0A839ILW7"/>
<keyword evidence="7 14" id="KW-0812">Transmembrane</keyword>
<keyword evidence="18" id="KW-1185">Reference proteome</keyword>
<feature type="active site" description="Acyl-ester intermediate" evidence="14">
    <location>
        <position position="327"/>
    </location>
</feature>
<keyword evidence="13 14" id="KW-0961">Cell wall biogenesis/degradation</keyword>
<feature type="transmembrane region" description="Helical" evidence="14">
    <location>
        <begin position="21"/>
        <end position="41"/>
    </location>
</feature>
<dbReference type="Pfam" id="PF03717">
    <property type="entry name" value="PBP_dimer"/>
    <property type="match status" value="1"/>
</dbReference>
<evidence type="ECO:0000256" key="4">
    <source>
        <dbReference type="ARBA" id="ARBA00022519"/>
    </source>
</evidence>
<evidence type="ECO:0000256" key="7">
    <source>
        <dbReference type="ARBA" id="ARBA00022692"/>
    </source>
</evidence>
<dbReference type="GO" id="GO:0009002">
    <property type="term" value="F:serine-type D-Ala-D-Ala carboxypeptidase activity"/>
    <property type="evidence" value="ECO:0007669"/>
    <property type="project" value="UniProtKB-UniRule"/>
</dbReference>
<dbReference type="EMBL" id="JACJFM010000002">
    <property type="protein sequence ID" value="MBB1485512.1"/>
    <property type="molecule type" value="Genomic_DNA"/>
</dbReference>
<dbReference type="SUPFAM" id="SSF56601">
    <property type="entry name" value="beta-lactamase/transpeptidase-like"/>
    <property type="match status" value="1"/>
</dbReference>
<evidence type="ECO:0000259" key="16">
    <source>
        <dbReference type="Pfam" id="PF03717"/>
    </source>
</evidence>
<dbReference type="Pfam" id="PF00905">
    <property type="entry name" value="Transpeptidase"/>
    <property type="match status" value="1"/>
</dbReference>
<keyword evidence="10 14" id="KW-0573">Peptidoglycan synthesis</keyword>
<keyword evidence="8 14" id="KW-0378">Hydrolase</keyword>
<keyword evidence="9 14" id="KW-0133">Cell shape</keyword>
<dbReference type="InterPro" id="IPR012338">
    <property type="entry name" value="Beta-lactam/transpept-like"/>
</dbReference>
<dbReference type="GO" id="GO:0005886">
    <property type="term" value="C:plasma membrane"/>
    <property type="evidence" value="ECO:0007669"/>
    <property type="project" value="UniProtKB-SubCell"/>
</dbReference>
<keyword evidence="3 14" id="KW-1003">Cell membrane</keyword>